<protein>
    <submittedName>
        <fullName evidence="2">Uncharacterized protein</fullName>
    </submittedName>
</protein>
<reference evidence="2" key="1">
    <citation type="journal article" date="2020" name="mSystems">
        <title>Genome- and Community-Level Interaction Insights into Carbon Utilization and Element Cycling Functions of Hydrothermarchaeota in Hydrothermal Sediment.</title>
        <authorList>
            <person name="Zhou Z."/>
            <person name="Liu Y."/>
            <person name="Xu W."/>
            <person name="Pan J."/>
            <person name="Luo Z.H."/>
            <person name="Li M."/>
        </authorList>
    </citation>
    <scope>NUCLEOTIDE SEQUENCE [LARGE SCALE GENOMIC DNA]</scope>
    <source>
        <strain evidence="2">SpSt-579</strain>
    </source>
</reference>
<evidence type="ECO:0000256" key="1">
    <source>
        <dbReference type="SAM" id="MobiDB-lite"/>
    </source>
</evidence>
<evidence type="ECO:0000313" key="2">
    <source>
        <dbReference type="EMBL" id="HGT71353.1"/>
    </source>
</evidence>
<gene>
    <name evidence="2" type="ORF">ENT43_03785</name>
</gene>
<feature type="region of interest" description="Disordered" evidence="1">
    <location>
        <begin position="19"/>
        <end position="41"/>
    </location>
</feature>
<dbReference type="EMBL" id="DSYQ01000021">
    <property type="protein sequence ID" value="HGT71353.1"/>
    <property type="molecule type" value="Genomic_DNA"/>
</dbReference>
<accession>A0A7C4M3D9</accession>
<proteinExistence type="predicted"/>
<name>A0A7C4M3D9_UNCC3</name>
<organism evidence="2">
    <name type="scientific">candidate division CPR3 bacterium</name>
    <dbReference type="NCBI Taxonomy" id="2268181"/>
    <lineage>
        <taxon>Bacteria</taxon>
        <taxon>Bacteria division CPR3</taxon>
    </lineage>
</organism>
<comment type="caution">
    <text evidence="2">The sequence shown here is derived from an EMBL/GenBank/DDBJ whole genome shotgun (WGS) entry which is preliminary data.</text>
</comment>
<dbReference type="AlphaFoldDB" id="A0A7C4M3D9"/>
<feature type="compositionally biased region" description="Basic and acidic residues" evidence="1">
    <location>
        <begin position="30"/>
        <end position="41"/>
    </location>
</feature>
<sequence length="117" mass="13610">MENAIEKLNTIDNPNIESRLENSSISEVARPNDNRPKPRTELLLPKDSDLEREILELEKKEENTDQKTKIVKEISEILESPNKKTIVKELNRLFKKLQIHQMTDYQNIGAEIMAINN</sequence>